<accession>A0ABD2CSW8</accession>
<proteinExistence type="predicted"/>
<name>A0ABD2CSW8_VESMC</name>
<dbReference type="SMART" id="SM00369">
    <property type="entry name" value="LRR_TYP"/>
    <property type="match status" value="16"/>
</dbReference>
<protein>
    <submittedName>
        <fullName evidence="5">Protein artichoke-like</fullName>
    </submittedName>
</protein>
<feature type="transmembrane region" description="Helical" evidence="4">
    <location>
        <begin position="375"/>
        <end position="398"/>
    </location>
</feature>
<keyword evidence="2" id="KW-0732">Signal</keyword>
<dbReference type="InterPro" id="IPR003591">
    <property type="entry name" value="Leu-rich_rpt_typical-subtyp"/>
</dbReference>
<evidence type="ECO:0000313" key="6">
    <source>
        <dbReference type="Proteomes" id="UP001607303"/>
    </source>
</evidence>
<dbReference type="SUPFAM" id="SSF52058">
    <property type="entry name" value="L domain-like"/>
    <property type="match status" value="2"/>
</dbReference>
<dbReference type="InterPro" id="IPR001611">
    <property type="entry name" value="Leu-rich_rpt"/>
</dbReference>
<keyword evidence="1" id="KW-0433">Leucine-rich repeat</keyword>
<dbReference type="InterPro" id="IPR032675">
    <property type="entry name" value="LRR_dom_sf"/>
</dbReference>
<keyword evidence="6" id="KW-1185">Reference proteome</keyword>
<dbReference type="PANTHER" id="PTHR24369">
    <property type="entry name" value="ANTIGEN BSP, PUTATIVE-RELATED"/>
    <property type="match status" value="1"/>
</dbReference>
<evidence type="ECO:0000256" key="3">
    <source>
        <dbReference type="ARBA" id="ARBA00022737"/>
    </source>
</evidence>
<reference evidence="5 6" key="1">
    <citation type="journal article" date="2024" name="Ann. Entomol. Soc. Am.">
        <title>Genomic analyses of the southern and eastern yellowjacket wasps (Hymenoptera: Vespidae) reveal evolutionary signatures of social life.</title>
        <authorList>
            <person name="Catto M.A."/>
            <person name="Caine P.B."/>
            <person name="Orr S.E."/>
            <person name="Hunt B.G."/>
            <person name="Goodisman M.A.D."/>
        </authorList>
    </citation>
    <scope>NUCLEOTIDE SEQUENCE [LARGE SCALE GENOMIC DNA]</scope>
    <source>
        <strain evidence="5">232</strain>
        <tissue evidence="5">Head and thorax</tissue>
    </source>
</reference>
<dbReference type="EMBL" id="JAYRBN010000032">
    <property type="protein sequence ID" value="KAL2748227.1"/>
    <property type="molecule type" value="Genomic_DNA"/>
</dbReference>
<sequence>MEDSDTEEYILETDCEKFDVLLNFSRMIIKVLGKNFINTPLITCLNFEGNHIESVESGAFNNVPALQYLNIGNNSISSLFSFNGHDNLKTLILAHQSRWEYYERNLEIIGEYPELRYLDLSGNKISSINWPTNYQDSYNQINKKSAFPKLKYLDLSYNKLHEFHVSYDKLDNNNLVAINEFCSRGYVCISEMPRLKYFSISNNKINSLSRYVFMNIPELITLDLSNNELKDISAELFYNLNSLENFVIWLPRLSVLSIAHNEIQEIDPEEIFNAHALKKLYLDHNAIENIHESTFSKLESLEELYLDNNNLAKFPTEWDNNLRNLHYLNLSNNKFLSLESLSLSASLPVIRIDLINNNLIHITKILTNFIFPSSYIVFIMWHSSTFIIHVVVISMGFIQGMFATTISFRSEEFEEDLSLNFEEPMDKCDNPKHEIVKLANMGLRVVRDNFVESVNVRSINLENNDIVDISPDAFKGVPNLSCLNFRRNNRSNILNNFIKSFNHSSLTKLNLAETLSSSLVFDKSQKDYSHGDNRNTPSKSAFPYVTHLDISKNNLISLPNYVVSLFPHLTHLYLSDNKLDLYWKLTVPATTQVLYLERNSKSIDWSSLPRNISALFLNENYIQYNSYYESPNLKRLNLRGNHITIISKSAFMTLKKLEKLDLAENNLTTLPVTWMNSLTELRYLNLKSNFFTSIDSMSIYGYSNLNHLFVQNNSFIQIEIKSLEKLPSTVVVHVSSINNFTCTT</sequence>
<evidence type="ECO:0000256" key="4">
    <source>
        <dbReference type="SAM" id="Phobius"/>
    </source>
</evidence>
<keyword evidence="4" id="KW-1133">Transmembrane helix</keyword>
<dbReference type="Pfam" id="PF00560">
    <property type="entry name" value="LRR_1"/>
    <property type="match status" value="1"/>
</dbReference>
<dbReference type="PANTHER" id="PTHR24369:SF210">
    <property type="entry name" value="CHAOPTIN-RELATED"/>
    <property type="match status" value="1"/>
</dbReference>
<keyword evidence="4" id="KW-0472">Membrane</keyword>
<dbReference type="PRINTS" id="PR00019">
    <property type="entry name" value="LEURICHRPT"/>
</dbReference>
<keyword evidence="4" id="KW-0812">Transmembrane</keyword>
<dbReference type="Pfam" id="PF13855">
    <property type="entry name" value="LRR_8"/>
    <property type="match status" value="4"/>
</dbReference>
<comment type="caution">
    <text evidence="5">The sequence shown here is derived from an EMBL/GenBank/DDBJ whole genome shotgun (WGS) entry which is preliminary data.</text>
</comment>
<keyword evidence="3" id="KW-0677">Repeat</keyword>
<dbReference type="AlphaFoldDB" id="A0ABD2CSW8"/>
<evidence type="ECO:0000256" key="1">
    <source>
        <dbReference type="ARBA" id="ARBA00022614"/>
    </source>
</evidence>
<organism evidence="5 6">
    <name type="scientific">Vespula maculifrons</name>
    <name type="common">Eastern yellow jacket</name>
    <name type="synonym">Wasp</name>
    <dbReference type="NCBI Taxonomy" id="7453"/>
    <lineage>
        <taxon>Eukaryota</taxon>
        <taxon>Metazoa</taxon>
        <taxon>Ecdysozoa</taxon>
        <taxon>Arthropoda</taxon>
        <taxon>Hexapoda</taxon>
        <taxon>Insecta</taxon>
        <taxon>Pterygota</taxon>
        <taxon>Neoptera</taxon>
        <taxon>Endopterygota</taxon>
        <taxon>Hymenoptera</taxon>
        <taxon>Apocrita</taxon>
        <taxon>Aculeata</taxon>
        <taxon>Vespoidea</taxon>
        <taxon>Vespidae</taxon>
        <taxon>Vespinae</taxon>
        <taxon>Vespula</taxon>
    </lineage>
</organism>
<dbReference type="SMART" id="SM00364">
    <property type="entry name" value="LRR_BAC"/>
    <property type="match status" value="8"/>
</dbReference>
<evidence type="ECO:0000256" key="2">
    <source>
        <dbReference type="ARBA" id="ARBA00022729"/>
    </source>
</evidence>
<gene>
    <name evidence="5" type="ORF">V1477_003512</name>
</gene>
<dbReference type="Gene3D" id="3.80.10.10">
    <property type="entry name" value="Ribonuclease Inhibitor"/>
    <property type="match status" value="7"/>
</dbReference>
<dbReference type="InterPro" id="IPR050541">
    <property type="entry name" value="LRR_TM_domain-containing"/>
</dbReference>
<dbReference type="PROSITE" id="PS51450">
    <property type="entry name" value="LRR"/>
    <property type="match status" value="5"/>
</dbReference>
<dbReference type="Proteomes" id="UP001607303">
    <property type="component" value="Unassembled WGS sequence"/>
</dbReference>
<evidence type="ECO:0000313" key="5">
    <source>
        <dbReference type="EMBL" id="KAL2748227.1"/>
    </source>
</evidence>